<feature type="compositionally biased region" description="Polar residues" evidence="2">
    <location>
        <begin position="139"/>
        <end position="155"/>
    </location>
</feature>
<name>A0A6A6SIQ6_9PLEO</name>
<dbReference type="AlphaFoldDB" id="A0A6A6SIQ6"/>
<dbReference type="OrthoDB" id="3911405at2759"/>
<dbReference type="EMBL" id="MU006776">
    <property type="protein sequence ID" value="KAF2646887.1"/>
    <property type="molecule type" value="Genomic_DNA"/>
</dbReference>
<proteinExistence type="predicted"/>
<feature type="coiled-coil region" evidence="1">
    <location>
        <begin position="738"/>
        <end position="803"/>
    </location>
</feature>
<evidence type="ECO:0000256" key="1">
    <source>
        <dbReference type="SAM" id="Coils"/>
    </source>
</evidence>
<dbReference type="Proteomes" id="UP000799753">
    <property type="component" value="Unassembled WGS sequence"/>
</dbReference>
<feature type="region of interest" description="Disordered" evidence="2">
    <location>
        <begin position="1"/>
        <end position="34"/>
    </location>
</feature>
<gene>
    <name evidence="3" type="ORF">P280DRAFT_465038</name>
</gene>
<organism evidence="3 4">
    <name type="scientific">Massarina eburnea CBS 473.64</name>
    <dbReference type="NCBI Taxonomy" id="1395130"/>
    <lineage>
        <taxon>Eukaryota</taxon>
        <taxon>Fungi</taxon>
        <taxon>Dikarya</taxon>
        <taxon>Ascomycota</taxon>
        <taxon>Pezizomycotina</taxon>
        <taxon>Dothideomycetes</taxon>
        <taxon>Pleosporomycetidae</taxon>
        <taxon>Pleosporales</taxon>
        <taxon>Massarineae</taxon>
        <taxon>Massarinaceae</taxon>
        <taxon>Massarina</taxon>
    </lineage>
</organism>
<feature type="region of interest" description="Disordered" evidence="2">
    <location>
        <begin position="468"/>
        <end position="491"/>
    </location>
</feature>
<evidence type="ECO:0000256" key="2">
    <source>
        <dbReference type="SAM" id="MobiDB-lite"/>
    </source>
</evidence>
<evidence type="ECO:0000313" key="4">
    <source>
        <dbReference type="Proteomes" id="UP000799753"/>
    </source>
</evidence>
<evidence type="ECO:0000313" key="3">
    <source>
        <dbReference type="EMBL" id="KAF2646887.1"/>
    </source>
</evidence>
<feature type="region of interest" description="Disordered" evidence="2">
    <location>
        <begin position="129"/>
        <end position="165"/>
    </location>
</feature>
<protein>
    <submittedName>
        <fullName evidence="3">Uncharacterized protein</fullName>
    </submittedName>
</protein>
<feature type="compositionally biased region" description="Basic and acidic residues" evidence="2">
    <location>
        <begin position="643"/>
        <end position="673"/>
    </location>
</feature>
<feature type="region of interest" description="Disordered" evidence="2">
    <location>
        <begin position="643"/>
        <end position="736"/>
    </location>
</feature>
<sequence length="891" mass="101328">MVGTNSSYTASPSRTPQRSPARRPSQDGSQYEMDLDVLGLNSTFETSDLEDMHKPKVDTVETSDIEGPEDFTMNMTYWMTADLTSSQQIRSRKEAKAHISEVRGDVIHEVDEVDEVQDTTAEGDRAIIEESTRDPAAAVTSTTPTRRNSDANNWPSKKALSDVSMENDEKVRSYLSALPDTEIPEDALTGTPLRVPKVNLLQVPSPVASRQRSLQATVEDFDTPRKPTQETVIHHAPGRVHHVAHDSLQGRLAELQSRFERQETSSKSRIGELESLLKYTKADLEVERKEVQKQREQARNLQSERERQRKETEQRLKARENELNAKMQEFGEELQLQNLSKLQSQRDDFEQQIQALEEAKRASDESGKERDLLLRHMQTELSNMRESVNGSHLVEPDFSQQHLEVQTRINSLRTRANSFQVDLDRATSEATSARKEAQEYAKLQASTEATNEAQRIRILDLEARLESLQKQPNSAPERAGSQSKKTDDVSDLEERIQCLQARLEDSRAEVAAKDKQLQQPANLDSQLQSLQKQLEAARADAAAKDQQLLQRIEEQEQSEQRINTAQGRVQSLESTVTTLRQQLAEAHRDSAKARADAEQFEENLEEANDRLQDARAEADRRVVDIERKLGKLKESRLEAESRFRELQSEHGELVEDQESKLEDVREKAEDAVRKAGALLEQERSEKKRLAKELKKTSREMEQLRQEATAKKAGEEDFSDDESSLISSSTHPDTKEAEIENLRTLLRTQTATLKTLKTESSALRKENSRLKTSVHKSSSSTDILSTLHSELASLRRENAKLVAAAKAREVDFDAMNKAMDERLATVLSKVMRERARTVVGKRDGQWADSVGKMNGERELLGRVLMREWGKQEVVVKRETEEQPYRYKFVQRP</sequence>
<accession>A0A6A6SIQ6</accession>
<reference evidence="3" key="1">
    <citation type="journal article" date="2020" name="Stud. Mycol.">
        <title>101 Dothideomycetes genomes: a test case for predicting lifestyles and emergence of pathogens.</title>
        <authorList>
            <person name="Haridas S."/>
            <person name="Albert R."/>
            <person name="Binder M."/>
            <person name="Bloem J."/>
            <person name="Labutti K."/>
            <person name="Salamov A."/>
            <person name="Andreopoulos B."/>
            <person name="Baker S."/>
            <person name="Barry K."/>
            <person name="Bills G."/>
            <person name="Bluhm B."/>
            <person name="Cannon C."/>
            <person name="Castanera R."/>
            <person name="Culley D."/>
            <person name="Daum C."/>
            <person name="Ezra D."/>
            <person name="Gonzalez J."/>
            <person name="Henrissat B."/>
            <person name="Kuo A."/>
            <person name="Liang C."/>
            <person name="Lipzen A."/>
            <person name="Lutzoni F."/>
            <person name="Magnuson J."/>
            <person name="Mondo S."/>
            <person name="Nolan M."/>
            <person name="Ohm R."/>
            <person name="Pangilinan J."/>
            <person name="Park H.-J."/>
            <person name="Ramirez L."/>
            <person name="Alfaro M."/>
            <person name="Sun H."/>
            <person name="Tritt A."/>
            <person name="Yoshinaga Y."/>
            <person name="Zwiers L.-H."/>
            <person name="Turgeon B."/>
            <person name="Goodwin S."/>
            <person name="Spatafora J."/>
            <person name="Crous P."/>
            <person name="Grigoriev I."/>
        </authorList>
    </citation>
    <scope>NUCLEOTIDE SEQUENCE</scope>
    <source>
        <strain evidence="3">CBS 473.64</strain>
    </source>
</reference>
<keyword evidence="4" id="KW-1185">Reference proteome</keyword>
<feature type="region of interest" description="Disordered" evidence="2">
    <location>
        <begin position="291"/>
        <end position="315"/>
    </location>
</feature>
<feature type="compositionally biased region" description="Polar residues" evidence="2">
    <location>
        <begin position="1"/>
        <end position="18"/>
    </location>
</feature>
<feature type="compositionally biased region" description="Basic and acidic residues" evidence="2">
    <location>
        <begin position="680"/>
        <end position="714"/>
    </location>
</feature>
<keyword evidence="1" id="KW-0175">Coiled coil</keyword>